<evidence type="ECO:0000313" key="1">
    <source>
        <dbReference type="EMBL" id="KAF2650017.1"/>
    </source>
</evidence>
<protein>
    <submittedName>
        <fullName evidence="1">Uncharacterized protein</fullName>
    </submittedName>
</protein>
<keyword evidence="2" id="KW-1185">Reference proteome</keyword>
<sequence length="196" mass="22236">MHPIFFGMRSHTIEGVILSSTATPTPGVTEPPTKPPSESVLDQCKQIEEGHACDYLYFTATNDWRKLNILPAQMLTAEDCPIALVVRLTSTKGITIDLGHGTYMQKAMRALAKLGIDKTLDVDLVEEEGRTRRMGVKETIEMMFIDKTNLLADELQRPDKLFDNRHDYVFSGIMEKCNYLGYRKRGDPLYSNFSRE</sequence>
<evidence type="ECO:0000313" key="2">
    <source>
        <dbReference type="Proteomes" id="UP000799324"/>
    </source>
</evidence>
<dbReference type="EMBL" id="MU004470">
    <property type="protein sequence ID" value="KAF2650017.1"/>
    <property type="molecule type" value="Genomic_DNA"/>
</dbReference>
<gene>
    <name evidence="1" type="ORF">K491DRAFT_782927</name>
</gene>
<accession>A0A6A6SSK4</accession>
<proteinExistence type="predicted"/>
<name>A0A6A6SSK4_9PLEO</name>
<dbReference type="AlphaFoldDB" id="A0A6A6SSK4"/>
<dbReference type="Proteomes" id="UP000799324">
    <property type="component" value="Unassembled WGS sequence"/>
</dbReference>
<organism evidence="1 2">
    <name type="scientific">Lophiostoma macrostomum CBS 122681</name>
    <dbReference type="NCBI Taxonomy" id="1314788"/>
    <lineage>
        <taxon>Eukaryota</taxon>
        <taxon>Fungi</taxon>
        <taxon>Dikarya</taxon>
        <taxon>Ascomycota</taxon>
        <taxon>Pezizomycotina</taxon>
        <taxon>Dothideomycetes</taxon>
        <taxon>Pleosporomycetidae</taxon>
        <taxon>Pleosporales</taxon>
        <taxon>Lophiostomataceae</taxon>
        <taxon>Lophiostoma</taxon>
    </lineage>
</organism>
<reference evidence="1" key="1">
    <citation type="journal article" date="2020" name="Stud. Mycol.">
        <title>101 Dothideomycetes genomes: a test case for predicting lifestyles and emergence of pathogens.</title>
        <authorList>
            <person name="Haridas S."/>
            <person name="Albert R."/>
            <person name="Binder M."/>
            <person name="Bloem J."/>
            <person name="Labutti K."/>
            <person name="Salamov A."/>
            <person name="Andreopoulos B."/>
            <person name="Baker S."/>
            <person name="Barry K."/>
            <person name="Bills G."/>
            <person name="Bluhm B."/>
            <person name="Cannon C."/>
            <person name="Castanera R."/>
            <person name="Culley D."/>
            <person name="Daum C."/>
            <person name="Ezra D."/>
            <person name="Gonzalez J."/>
            <person name="Henrissat B."/>
            <person name="Kuo A."/>
            <person name="Liang C."/>
            <person name="Lipzen A."/>
            <person name="Lutzoni F."/>
            <person name="Magnuson J."/>
            <person name="Mondo S."/>
            <person name="Nolan M."/>
            <person name="Ohm R."/>
            <person name="Pangilinan J."/>
            <person name="Park H.-J."/>
            <person name="Ramirez L."/>
            <person name="Alfaro M."/>
            <person name="Sun H."/>
            <person name="Tritt A."/>
            <person name="Yoshinaga Y."/>
            <person name="Zwiers L.-H."/>
            <person name="Turgeon B."/>
            <person name="Goodwin S."/>
            <person name="Spatafora J."/>
            <person name="Crous P."/>
            <person name="Grigoriev I."/>
        </authorList>
    </citation>
    <scope>NUCLEOTIDE SEQUENCE</scope>
    <source>
        <strain evidence="1">CBS 122681</strain>
    </source>
</reference>